<sequence length="136" mass="16304">MREKKGGRKRRKKGRGREIQYMLSSVYLKRRKKRGRKNGREEERGKIERRDKIMGSKKMLKLFTEYLWRGKKYTGITWGFLPAQPCFSLPQNLAFLIILEVIVRQEYYHSHTGHKNLPENKRKRILSAKEINIILS</sequence>
<reference evidence="1" key="1">
    <citation type="submission" date="2021-05" db="EMBL/GenBank/DDBJ databases">
        <authorList>
            <person name="Alioto T."/>
            <person name="Alioto T."/>
            <person name="Gomez Garrido J."/>
        </authorList>
    </citation>
    <scope>NUCLEOTIDE SEQUENCE</scope>
</reference>
<protein>
    <submittedName>
        <fullName evidence="1">Uncharacterized protein</fullName>
    </submittedName>
</protein>
<evidence type="ECO:0000313" key="1">
    <source>
        <dbReference type="EMBL" id="CAG6748164.1"/>
    </source>
</evidence>
<accession>A0A8D8ZJK5</accession>
<organism evidence="1">
    <name type="scientific">Cacopsylla melanoneura</name>
    <dbReference type="NCBI Taxonomy" id="428564"/>
    <lineage>
        <taxon>Eukaryota</taxon>
        <taxon>Metazoa</taxon>
        <taxon>Ecdysozoa</taxon>
        <taxon>Arthropoda</taxon>
        <taxon>Hexapoda</taxon>
        <taxon>Insecta</taxon>
        <taxon>Pterygota</taxon>
        <taxon>Neoptera</taxon>
        <taxon>Paraneoptera</taxon>
        <taxon>Hemiptera</taxon>
        <taxon>Sternorrhyncha</taxon>
        <taxon>Psylloidea</taxon>
        <taxon>Psyllidae</taxon>
        <taxon>Psyllinae</taxon>
        <taxon>Cacopsylla</taxon>
    </lineage>
</organism>
<dbReference type="AlphaFoldDB" id="A0A8D8ZJK5"/>
<proteinExistence type="predicted"/>
<name>A0A8D8ZJK5_9HEMI</name>
<dbReference type="EMBL" id="HBUF01517610">
    <property type="protein sequence ID" value="CAG6748164.1"/>
    <property type="molecule type" value="Transcribed_RNA"/>
</dbReference>